<dbReference type="InterPro" id="IPR023753">
    <property type="entry name" value="FAD/NAD-binding_dom"/>
</dbReference>
<dbReference type="GO" id="GO:0004791">
    <property type="term" value="F:thioredoxin-disulfide reductase (NADPH) activity"/>
    <property type="evidence" value="ECO:0007669"/>
    <property type="project" value="UniProtKB-EC"/>
</dbReference>
<dbReference type="SUPFAM" id="SSF51905">
    <property type="entry name" value="FAD/NAD(P)-binding domain"/>
    <property type="match status" value="1"/>
</dbReference>
<evidence type="ECO:0000256" key="2">
    <source>
        <dbReference type="ARBA" id="ARBA00023002"/>
    </source>
</evidence>
<protein>
    <recommendedName>
        <fullName evidence="8">Methyltransferase type 11</fullName>
    </recommendedName>
</protein>
<dbReference type="OrthoDB" id="9786503at2"/>
<keyword evidence="2" id="KW-0560">Oxidoreductase</keyword>
<dbReference type="Proteomes" id="UP000067689">
    <property type="component" value="Chromosome"/>
</dbReference>
<proteinExistence type="predicted"/>
<dbReference type="Gene3D" id="3.40.50.150">
    <property type="entry name" value="Vaccinia Virus protein VP39"/>
    <property type="match status" value="1"/>
</dbReference>
<evidence type="ECO:0000313" key="6">
    <source>
        <dbReference type="EMBL" id="ALX06143.1"/>
    </source>
</evidence>
<dbReference type="Pfam" id="PF07992">
    <property type="entry name" value="Pyr_redox_2"/>
    <property type="match status" value="1"/>
</dbReference>
<dbReference type="AlphaFoldDB" id="A0A0U4C5A5"/>
<evidence type="ECO:0000256" key="3">
    <source>
        <dbReference type="ARBA" id="ARBA00048132"/>
    </source>
</evidence>
<sequence>MSTNIEVPRSSGTPVDVVVVGGGAAGLSTALVLARSRRSVVVVDAGEQRNAPADHMHNYLGREGTPPLELARLGREEVESYGATVVAGRVVDAEALPGDVPSFGLTLDDGTRFLARRVVLATGVVDELPDVPGLADRWGRDVLHCPYCHGWEVRDQRVGVLLGSPMGLHQAGLFGQLTDRLMVLAHDVALGHGEREPLRARGQVVVEGRVEEVLVDDDRLVGVRLADGTTVELDALAVQSFPRARTEVADLLGVPTRPMEMHGTTLAVGLVADANGVTPVPGVLAVGNASAPMATVAAAAASGVQAGALLNAGLVEEDTQAAVERAREAMREPEAWEERYGSPSAVWSGRVNPQVPAKAEALEPGRAIDVGCGEGGDVIWLAQHGWEVTGMDFSPTGLDRARQHAHDAGVGERTSFRVGDVRTWEPGDERWDLVTAHYLHLPPEPMLDVVRRLASAVAPGGTLLVVGHHPGDVPAGVRARDDLFEPEALLPALDETWDARAEVVERTHTGMGAHVVRDSILVATRR</sequence>
<dbReference type="InterPro" id="IPR029063">
    <property type="entry name" value="SAM-dependent_MTases_sf"/>
</dbReference>
<dbReference type="RefSeq" id="WP_067860798.1">
    <property type="nucleotide sequence ID" value="NZ_CP011502.1"/>
</dbReference>
<organism evidence="6 7">
    <name type="scientific">Aeromicrobium erythreum</name>
    <dbReference type="NCBI Taxonomy" id="2041"/>
    <lineage>
        <taxon>Bacteria</taxon>
        <taxon>Bacillati</taxon>
        <taxon>Actinomycetota</taxon>
        <taxon>Actinomycetes</taxon>
        <taxon>Propionibacteriales</taxon>
        <taxon>Nocardioidaceae</taxon>
        <taxon>Aeromicrobium</taxon>
    </lineage>
</organism>
<dbReference type="PATRIC" id="fig|2041.4.peg.3403"/>
<dbReference type="KEGG" id="aer:AERYTH_16280"/>
<gene>
    <name evidence="6" type="ORF">AERYTH_16280</name>
</gene>
<dbReference type="InterPro" id="IPR050097">
    <property type="entry name" value="Ferredoxin-NADP_redctase_2"/>
</dbReference>
<dbReference type="InterPro" id="IPR036188">
    <property type="entry name" value="FAD/NAD-bd_sf"/>
</dbReference>
<comment type="catalytic activity">
    <reaction evidence="3">
        <text>[thioredoxin]-dithiol + NADP(+) = [thioredoxin]-disulfide + NADPH + H(+)</text>
        <dbReference type="Rhea" id="RHEA:20345"/>
        <dbReference type="Rhea" id="RHEA-COMP:10698"/>
        <dbReference type="Rhea" id="RHEA-COMP:10700"/>
        <dbReference type="ChEBI" id="CHEBI:15378"/>
        <dbReference type="ChEBI" id="CHEBI:29950"/>
        <dbReference type="ChEBI" id="CHEBI:50058"/>
        <dbReference type="ChEBI" id="CHEBI:57783"/>
        <dbReference type="ChEBI" id="CHEBI:58349"/>
        <dbReference type="EC" id="1.8.1.9"/>
    </reaction>
</comment>
<dbReference type="PRINTS" id="PR00368">
    <property type="entry name" value="FADPNR"/>
</dbReference>
<dbReference type="EMBL" id="CP011502">
    <property type="protein sequence ID" value="ALX06143.1"/>
    <property type="molecule type" value="Genomic_DNA"/>
</dbReference>
<feature type="domain" description="FAD/NAD(P)-binding" evidence="4">
    <location>
        <begin position="16"/>
        <end position="299"/>
    </location>
</feature>
<evidence type="ECO:0008006" key="8">
    <source>
        <dbReference type="Google" id="ProtNLM"/>
    </source>
</evidence>
<reference evidence="6 7" key="1">
    <citation type="journal article" date="1991" name="Int. J. Syst. Bacteriol.">
        <title>Description of the erythromycin-producing bacterium Arthrobacter sp. strain NRRL B-3381 as Aeromicrobium erythreum gen. nov., sp. nov.</title>
        <authorList>
            <person name="Miller E.S."/>
            <person name="Woese C.R."/>
            <person name="Brenner S."/>
        </authorList>
    </citation>
    <scope>NUCLEOTIDE SEQUENCE [LARGE SCALE GENOMIC DNA]</scope>
    <source>
        <strain evidence="6 7">AR18</strain>
    </source>
</reference>
<name>A0A0U4C5A5_9ACTN</name>
<evidence type="ECO:0000313" key="7">
    <source>
        <dbReference type="Proteomes" id="UP000067689"/>
    </source>
</evidence>
<keyword evidence="7" id="KW-1185">Reference proteome</keyword>
<dbReference type="SUPFAM" id="SSF53335">
    <property type="entry name" value="S-adenosyl-L-methionine-dependent methyltransferases"/>
    <property type="match status" value="1"/>
</dbReference>
<dbReference type="CDD" id="cd02440">
    <property type="entry name" value="AdoMet_MTases"/>
    <property type="match status" value="1"/>
</dbReference>
<dbReference type="PANTHER" id="PTHR48105">
    <property type="entry name" value="THIOREDOXIN REDUCTASE 1-RELATED-RELATED"/>
    <property type="match status" value="1"/>
</dbReference>
<dbReference type="STRING" id="2041.AERYTH_16280"/>
<dbReference type="PRINTS" id="PR00469">
    <property type="entry name" value="PNDRDTASEII"/>
</dbReference>
<dbReference type="Pfam" id="PF13649">
    <property type="entry name" value="Methyltransf_25"/>
    <property type="match status" value="1"/>
</dbReference>
<evidence type="ECO:0000256" key="1">
    <source>
        <dbReference type="ARBA" id="ARBA00022630"/>
    </source>
</evidence>
<accession>A0A0U4C5A5</accession>
<keyword evidence="1" id="KW-0285">Flavoprotein</keyword>
<evidence type="ECO:0000259" key="5">
    <source>
        <dbReference type="Pfam" id="PF13649"/>
    </source>
</evidence>
<feature type="domain" description="Methyltransferase" evidence="5">
    <location>
        <begin position="368"/>
        <end position="461"/>
    </location>
</feature>
<dbReference type="InterPro" id="IPR041698">
    <property type="entry name" value="Methyltransf_25"/>
</dbReference>
<dbReference type="Gene3D" id="3.50.50.60">
    <property type="entry name" value="FAD/NAD(P)-binding domain"/>
    <property type="match status" value="2"/>
</dbReference>
<evidence type="ECO:0000259" key="4">
    <source>
        <dbReference type="Pfam" id="PF07992"/>
    </source>
</evidence>